<dbReference type="RefSeq" id="XP_033680136.1">
    <property type="nucleotide sequence ID" value="XM_033829736.1"/>
</dbReference>
<evidence type="ECO:0000256" key="1">
    <source>
        <dbReference type="SAM" id="MobiDB-lite"/>
    </source>
</evidence>
<dbReference type="GeneID" id="54583066"/>
<reference evidence="3" key="1">
    <citation type="journal article" date="2020" name="Stud. Mycol.">
        <title>101 Dothideomycetes genomes: a test case for predicting lifestyles and emergence of pathogens.</title>
        <authorList>
            <person name="Haridas S."/>
            <person name="Albert R."/>
            <person name="Binder M."/>
            <person name="Bloem J."/>
            <person name="Labutti K."/>
            <person name="Salamov A."/>
            <person name="Andreopoulos B."/>
            <person name="Baker S."/>
            <person name="Barry K."/>
            <person name="Bills G."/>
            <person name="Bluhm B."/>
            <person name="Cannon C."/>
            <person name="Castanera R."/>
            <person name="Culley D."/>
            <person name="Daum C."/>
            <person name="Ezra D."/>
            <person name="Gonzalez J."/>
            <person name="Henrissat B."/>
            <person name="Kuo A."/>
            <person name="Liang C."/>
            <person name="Lipzen A."/>
            <person name="Lutzoni F."/>
            <person name="Magnuson J."/>
            <person name="Mondo S."/>
            <person name="Nolan M."/>
            <person name="Ohm R."/>
            <person name="Pangilinan J."/>
            <person name="Park H.-J."/>
            <person name="Ramirez L."/>
            <person name="Alfaro M."/>
            <person name="Sun H."/>
            <person name="Tritt A."/>
            <person name="Yoshinaga Y."/>
            <person name="Zwiers L.-H."/>
            <person name="Turgeon B."/>
            <person name="Goodwin S."/>
            <person name="Spatafora J."/>
            <person name="Crous P."/>
            <person name="Grigoriev I."/>
        </authorList>
    </citation>
    <scope>NUCLEOTIDE SEQUENCE</scope>
    <source>
        <strain evidence="3">CBS 122368</strain>
    </source>
</reference>
<dbReference type="InterPro" id="IPR046797">
    <property type="entry name" value="PDDEXK_12"/>
</dbReference>
<organism evidence="3 4">
    <name type="scientific">Trematosphaeria pertusa</name>
    <dbReference type="NCBI Taxonomy" id="390896"/>
    <lineage>
        <taxon>Eukaryota</taxon>
        <taxon>Fungi</taxon>
        <taxon>Dikarya</taxon>
        <taxon>Ascomycota</taxon>
        <taxon>Pezizomycotina</taxon>
        <taxon>Dothideomycetes</taxon>
        <taxon>Pleosporomycetidae</taxon>
        <taxon>Pleosporales</taxon>
        <taxon>Massarineae</taxon>
        <taxon>Trematosphaeriaceae</taxon>
        <taxon>Trematosphaeria</taxon>
    </lineage>
</organism>
<keyword evidence="4" id="KW-1185">Reference proteome</keyword>
<evidence type="ECO:0000259" key="2">
    <source>
        <dbReference type="Pfam" id="PF20516"/>
    </source>
</evidence>
<dbReference type="AlphaFoldDB" id="A0A6A6I599"/>
<dbReference type="Pfam" id="PF20516">
    <property type="entry name" value="PDDEXK_12"/>
    <property type="match status" value="1"/>
</dbReference>
<protein>
    <recommendedName>
        <fullName evidence="2">PD-(D/E)XK nuclease-like domain-containing protein</fullName>
    </recommendedName>
</protein>
<feature type="region of interest" description="Disordered" evidence="1">
    <location>
        <begin position="399"/>
        <end position="423"/>
    </location>
</feature>
<sequence length="485" mass="54431">MAIARYSSKRTHNEAVFGRLHALPPCKQGPDIARWVVAVADSEAGHDDALPTAKRQRMLRSLRTTSQRLNAATRNMAAASPTRRSRRDRSPPKKDMVVATRRKGRQGQLEEADADVQRSAANAFSEGAPSFPAPASSLRSLSPPKKKTASTKADLAYLNPNIEFLPLRNTEETGISLPASVTELWSRCEKRQLDSLITDPPVPLTDKDHRIIDDTLSDAFEQAEKWRNTTTEPHWISVVVGPILHLLRRIESFKNSAVPNAKIAVLDVTPIEISPAELVPFSKDPALYRDLDKRIDYVVGLDLHRTTLKTLRRTKYCTAAPSINQTASFANETPIFLNIEVKRRHVARDPTVQLAAWIAAEFTKRRYEEWDLGFPVFTIEIDGDNWLLRVAAARAVPRTSATAESPRNREGDAPETEAEEGPTTLPEDEYELFFFGPLALGDTLTLEGSKRLLANLIDITKWGQSEFRTWWGANVQMVLEQRMRR</sequence>
<evidence type="ECO:0000313" key="4">
    <source>
        <dbReference type="Proteomes" id="UP000800094"/>
    </source>
</evidence>
<feature type="domain" description="PD-(D/E)XK nuclease-like" evidence="2">
    <location>
        <begin position="215"/>
        <end position="468"/>
    </location>
</feature>
<proteinExistence type="predicted"/>
<accession>A0A6A6I599</accession>
<feature type="region of interest" description="Disordered" evidence="1">
    <location>
        <begin position="65"/>
        <end position="150"/>
    </location>
</feature>
<dbReference type="OrthoDB" id="4161186at2759"/>
<dbReference type="EMBL" id="ML987201">
    <property type="protein sequence ID" value="KAF2245132.1"/>
    <property type="molecule type" value="Genomic_DNA"/>
</dbReference>
<feature type="compositionally biased region" description="Low complexity" evidence="1">
    <location>
        <begin position="128"/>
        <end position="143"/>
    </location>
</feature>
<name>A0A6A6I599_9PLEO</name>
<evidence type="ECO:0000313" key="3">
    <source>
        <dbReference type="EMBL" id="KAF2245132.1"/>
    </source>
</evidence>
<dbReference type="Proteomes" id="UP000800094">
    <property type="component" value="Unassembled WGS sequence"/>
</dbReference>
<feature type="compositionally biased region" description="Acidic residues" evidence="1">
    <location>
        <begin position="413"/>
        <end position="423"/>
    </location>
</feature>
<gene>
    <name evidence="3" type="ORF">BU26DRAFT_522249</name>
</gene>